<dbReference type="SUPFAM" id="SSF50386">
    <property type="entry name" value="STI-like"/>
    <property type="match status" value="2"/>
</dbReference>
<dbReference type="STRING" id="157652.A0A371I2V7"/>
<dbReference type="InterPro" id="IPR002160">
    <property type="entry name" value="Prot_inh_Kunz-lg"/>
</dbReference>
<evidence type="ECO:0000256" key="3">
    <source>
        <dbReference type="SAM" id="SignalP"/>
    </source>
</evidence>
<dbReference type="Pfam" id="PF00197">
    <property type="entry name" value="Kunitz_legume"/>
    <property type="match status" value="1"/>
</dbReference>
<keyword evidence="5" id="KW-1185">Reference proteome</keyword>
<gene>
    <name evidence="4" type="primary">KTI1</name>
    <name evidence="4" type="ORF">CR513_06358</name>
</gene>
<sequence length="236" mass="25678">MNSTILFGLFLLCAFTSYLPSTTAEGVFDTNGEPVINGGTYYVLPVIRGRGGGIERALTGNETCPLTVLQSPNELSKGLPIRFSSPFFFPYIAQGFPLIISFTFVPFCSPIPSSWTIVDGLPEGLAVKLTGYENTVSGVFTIAKSSLELNSYKLLFHASYSGSSKAIGIHIDGDGNRLLVVNDNNPFLFQLQKYTTSADTCEDIGIYIHRNGNKRLVAMENNALVIHFQKVRSSTA</sequence>
<dbReference type="PANTHER" id="PTHR33107">
    <property type="entry name" value="KUNITZ TRYPSIN INHIBITOR 2"/>
    <property type="match status" value="1"/>
</dbReference>
<dbReference type="OrthoDB" id="1745944at2759"/>
<comment type="similarity">
    <text evidence="1">Belongs to the protease inhibitor I3 (leguminous Kunitz-type inhibitor) family.</text>
</comment>
<dbReference type="SMART" id="SM00452">
    <property type="entry name" value="STI"/>
    <property type="match status" value="1"/>
</dbReference>
<dbReference type="InterPro" id="IPR011065">
    <property type="entry name" value="Kunitz_inhibitor_STI-like_sf"/>
</dbReference>
<keyword evidence="2" id="KW-1015">Disulfide bond</keyword>
<dbReference type="GO" id="GO:0004866">
    <property type="term" value="F:endopeptidase inhibitor activity"/>
    <property type="evidence" value="ECO:0007669"/>
    <property type="project" value="InterPro"/>
</dbReference>
<feature type="chain" id="PRO_5016680840" evidence="3">
    <location>
        <begin position="25"/>
        <end position="236"/>
    </location>
</feature>
<keyword evidence="3" id="KW-0732">Signal</keyword>
<evidence type="ECO:0000256" key="1">
    <source>
        <dbReference type="ARBA" id="ARBA00005440"/>
    </source>
</evidence>
<dbReference type="Proteomes" id="UP000257109">
    <property type="component" value="Unassembled WGS sequence"/>
</dbReference>
<organism evidence="4 5">
    <name type="scientific">Mucuna pruriens</name>
    <name type="common">Velvet bean</name>
    <name type="synonym">Dolichos pruriens</name>
    <dbReference type="NCBI Taxonomy" id="157652"/>
    <lineage>
        <taxon>Eukaryota</taxon>
        <taxon>Viridiplantae</taxon>
        <taxon>Streptophyta</taxon>
        <taxon>Embryophyta</taxon>
        <taxon>Tracheophyta</taxon>
        <taxon>Spermatophyta</taxon>
        <taxon>Magnoliopsida</taxon>
        <taxon>eudicotyledons</taxon>
        <taxon>Gunneridae</taxon>
        <taxon>Pentapetalae</taxon>
        <taxon>rosids</taxon>
        <taxon>fabids</taxon>
        <taxon>Fabales</taxon>
        <taxon>Fabaceae</taxon>
        <taxon>Papilionoideae</taxon>
        <taxon>50 kb inversion clade</taxon>
        <taxon>NPAAA clade</taxon>
        <taxon>indigoferoid/millettioid clade</taxon>
        <taxon>Phaseoleae</taxon>
        <taxon>Mucuna</taxon>
    </lineage>
</organism>
<dbReference type="AlphaFoldDB" id="A0A371I2V7"/>
<proteinExistence type="inferred from homology"/>
<dbReference type="CDD" id="cd23362">
    <property type="entry name" value="beta-trefoil_STI_WCI3-like"/>
    <property type="match status" value="1"/>
</dbReference>
<dbReference type="Gene3D" id="2.80.10.50">
    <property type="match status" value="2"/>
</dbReference>
<protein>
    <submittedName>
        <fullName evidence="4">Kunitz-type trypsin inhibitor KTI1</fullName>
    </submittedName>
</protein>
<name>A0A371I2V7_MUCPR</name>
<evidence type="ECO:0000313" key="4">
    <source>
        <dbReference type="EMBL" id="RDY09284.1"/>
    </source>
</evidence>
<dbReference type="EMBL" id="QJKJ01001080">
    <property type="protein sequence ID" value="RDY09284.1"/>
    <property type="molecule type" value="Genomic_DNA"/>
</dbReference>
<evidence type="ECO:0000256" key="2">
    <source>
        <dbReference type="ARBA" id="ARBA00023157"/>
    </source>
</evidence>
<reference evidence="4" key="1">
    <citation type="submission" date="2018-05" db="EMBL/GenBank/DDBJ databases">
        <title>Draft genome of Mucuna pruriens seed.</title>
        <authorList>
            <person name="Nnadi N.E."/>
            <person name="Vos R."/>
            <person name="Hasami M.H."/>
            <person name="Devisetty U.K."/>
            <person name="Aguiy J.C."/>
        </authorList>
    </citation>
    <scope>NUCLEOTIDE SEQUENCE [LARGE SCALE GENOMIC DNA]</scope>
    <source>
        <strain evidence="4">JCA_2017</strain>
    </source>
</reference>
<dbReference type="PRINTS" id="PR00291">
    <property type="entry name" value="KUNITZINHBTR"/>
</dbReference>
<dbReference type="PANTHER" id="PTHR33107:SF81">
    <property type="entry name" value="TRYPSIN INHIBITOR A"/>
    <property type="match status" value="1"/>
</dbReference>
<evidence type="ECO:0000313" key="5">
    <source>
        <dbReference type="Proteomes" id="UP000257109"/>
    </source>
</evidence>
<comment type="caution">
    <text evidence="4">The sequence shown here is derived from an EMBL/GenBank/DDBJ whole genome shotgun (WGS) entry which is preliminary data.</text>
</comment>
<dbReference type="PROSITE" id="PS00283">
    <property type="entry name" value="SOYBEAN_KUNITZ"/>
    <property type="match status" value="1"/>
</dbReference>
<feature type="non-terminal residue" evidence="4">
    <location>
        <position position="1"/>
    </location>
</feature>
<feature type="signal peptide" evidence="3">
    <location>
        <begin position="1"/>
        <end position="24"/>
    </location>
</feature>
<accession>A0A371I2V7</accession>